<feature type="repeat" description="ANK" evidence="3">
    <location>
        <begin position="1386"/>
        <end position="1418"/>
    </location>
</feature>
<feature type="domain" description="NACHT" evidence="4">
    <location>
        <begin position="317"/>
        <end position="427"/>
    </location>
</feature>
<organism evidence="5 7">
    <name type="scientific">Cercospora beticola</name>
    <name type="common">Sugarbeet leaf spot fungus</name>
    <dbReference type="NCBI Taxonomy" id="122368"/>
    <lineage>
        <taxon>Eukaryota</taxon>
        <taxon>Fungi</taxon>
        <taxon>Dikarya</taxon>
        <taxon>Ascomycota</taxon>
        <taxon>Pezizomycotina</taxon>
        <taxon>Dothideomycetes</taxon>
        <taxon>Dothideomycetidae</taxon>
        <taxon>Mycosphaerellales</taxon>
        <taxon>Mycosphaerellaceae</taxon>
        <taxon>Cercospora</taxon>
    </lineage>
</organism>
<dbReference type="SUPFAM" id="SSF48403">
    <property type="entry name" value="Ankyrin repeat"/>
    <property type="match status" value="2"/>
</dbReference>
<keyword evidence="2 3" id="KW-0040">ANK repeat</keyword>
<evidence type="ECO:0000313" key="6">
    <source>
        <dbReference type="EMBL" id="WPB01390.1"/>
    </source>
</evidence>
<feature type="repeat" description="ANK" evidence="3">
    <location>
        <begin position="1287"/>
        <end position="1319"/>
    </location>
</feature>
<dbReference type="InterPro" id="IPR010730">
    <property type="entry name" value="HET"/>
</dbReference>
<feature type="repeat" description="ANK" evidence="3">
    <location>
        <begin position="1419"/>
        <end position="1451"/>
    </location>
</feature>
<feature type="repeat" description="ANK" evidence="3">
    <location>
        <begin position="1353"/>
        <end position="1385"/>
    </location>
</feature>
<dbReference type="Proteomes" id="UP000230605">
    <property type="component" value="Chromosome 4"/>
</dbReference>
<evidence type="ECO:0000256" key="1">
    <source>
        <dbReference type="ARBA" id="ARBA00022737"/>
    </source>
</evidence>
<feature type="repeat" description="ANK" evidence="3">
    <location>
        <begin position="1157"/>
        <end position="1189"/>
    </location>
</feature>
<accession>A0A2G5HK66</accession>
<dbReference type="PANTHER" id="PTHR24171:SF8">
    <property type="entry name" value="BRCA1-ASSOCIATED RING DOMAIN PROTEIN 1"/>
    <property type="match status" value="1"/>
</dbReference>
<dbReference type="Gene3D" id="1.25.40.20">
    <property type="entry name" value="Ankyrin repeat-containing domain"/>
    <property type="match status" value="6"/>
</dbReference>
<dbReference type="PANTHER" id="PTHR24171">
    <property type="entry name" value="ANKYRIN REPEAT DOMAIN-CONTAINING PROTEIN 39-RELATED"/>
    <property type="match status" value="1"/>
</dbReference>
<proteinExistence type="predicted"/>
<dbReference type="InterPro" id="IPR027417">
    <property type="entry name" value="P-loop_NTPase"/>
</dbReference>
<dbReference type="InterPro" id="IPR007111">
    <property type="entry name" value="NACHT_NTPase"/>
</dbReference>
<dbReference type="SMART" id="SM00248">
    <property type="entry name" value="ANK"/>
    <property type="match status" value="19"/>
</dbReference>
<dbReference type="Pfam" id="PF12796">
    <property type="entry name" value="Ank_2"/>
    <property type="match status" value="4"/>
</dbReference>
<name>A0A2G5HK66_CERBT</name>
<evidence type="ECO:0000313" key="8">
    <source>
        <dbReference type="Proteomes" id="UP001302367"/>
    </source>
</evidence>
<dbReference type="Pfam" id="PF06985">
    <property type="entry name" value="HET"/>
    <property type="match status" value="1"/>
</dbReference>
<feature type="repeat" description="ANK" evidence="3">
    <location>
        <begin position="1223"/>
        <end position="1255"/>
    </location>
</feature>
<dbReference type="InterPro" id="IPR056884">
    <property type="entry name" value="NPHP3-like_N"/>
</dbReference>
<feature type="repeat" description="ANK" evidence="3">
    <location>
        <begin position="1124"/>
        <end position="1156"/>
    </location>
</feature>
<evidence type="ECO:0000313" key="5">
    <source>
        <dbReference type="EMBL" id="PIA92944.1"/>
    </source>
</evidence>
<keyword evidence="8" id="KW-1185">Reference proteome</keyword>
<feature type="repeat" description="ANK" evidence="3">
    <location>
        <begin position="1488"/>
        <end position="1517"/>
    </location>
</feature>
<dbReference type="GO" id="GO:0085020">
    <property type="term" value="P:protein K6-linked ubiquitination"/>
    <property type="evidence" value="ECO:0007669"/>
    <property type="project" value="TreeGrafter"/>
</dbReference>
<feature type="repeat" description="ANK" evidence="3">
    <location>
        <begin position="1320"/>
        <end position="1352"/>
    </location>
</feature>
<dbReference type="PROSITE" id="PS50837">
    <property type="entry name" value="NACHT"/>
    <property type="match status" value="1"/>
</dbReference>
<dbReference type="PRINTS" id="PR01415">
    <property type="entry name" value="ANKYRIN"/>
</dbReference>
<keyword evidence="1" id="KW-0677">Repeat</keyword>
<sequence length="1553" mass="172577">MHLLSFDKSGELRLTKPSEDKHPPYAILSHTWGDEDAELTFKDVQDGLGKSKAGFQKVIFCGQQAQKDDLLDFWVDSCCINRSDSSELSESIISMFRWYKQAAKCYVYLSDVTALKRGNNGDTACNWQDAFRKSRWYTRGWTLQELLAPNEVEFWSRDGQLLGTKQTLKDLIYEITKIPAPALCGTSLSDFSVNERHRWAAKRDTTRKEDKAYCLLGIFDVFMPPMYGEGDNASQRLQDNIKLRFGDVRSGSGNQTGSNYEDSEDHRESVLASLRFEQMDTRRSTVKNAQQKTCAWMVQHPAYVAWRLKKGCSEDQRTLWIAGKPGAGKSTIMKYLYDNTNQSKHDDEIVISFFFNARGDQLERTTVGMYRALLAQILVEVQDLQNLLDEQDPSSEWTTEALKRIFADAINGLGGRRLTCFIDALDECDEQQIRDMVEFFDDVQDSTQGDSKRLFICFASRHYPTIEIRSGQRLVLEDEDGHSEDLWKYIRRRLRAGKGKLVDDIKAQVHEKANGVFVWVVLVINILNDEFSRGRIFAVKQRLKEIPGDLSALFRDLLRRDSANMDDLLLCIQWVLFARRPLRMQEFYFAMVAGLNPERASEPWNQDEVTSYHMTRFVQSSSKGLAEVTKSKTAPQVQFIHESVNDFLLTDGGLQELWPDLGNGERSRSISHERLKNCCLHQVAADFSSSTSMSFAEPLPKAKSEEDKRLREEMSAVFPFVAYASSGILYHANEAARAIAEETFLLDFPLDRWVYLSNLYTSHQIRRHSSNVALLYVLAENGLHRLIRAIPFPYGFERLPLEKYQYSLMAAYCNGHKNAFFTLLGITGNSCAPAIESDPGFGKASQISKTVDLLLWATDHRNWVLAECLLICGHQSEPVADPLQRKQDGNDALSLAARYGKINIVGPLFQYMLEASAPRRAEIRPEYLVCACEGGHMRTAQLLLEQGASINAECSERQCLSKYRTALEAALAEEHENLVRLLIDRGISVVAQQSALANASRKGRVGAVEILLRQSAKVDRGSLCSALWAASAGGHQKVFEILLECGADVSPPIDGPFRLALEQASAPGHDHIVERLLDRSKDVAIEQFKTSYGTALTDACRRGFEHIMGFLLLSVADANARSVKDENALKTACYKGYEKMVQPLIAHDADVNARSELGSTALGTACYEGFERIVQLLLDYGADVYAPSGKEGTPLEAACYNGHQTVVQLLLDHDDNVYTAHKDHSHALLYACRNGHVAVVRLLLHHGAAANAPHEIRPLIEACGRGHEVVVRLLLDHGADANARHETHGNALITACIMGYKAIVRLLLDHGADANTQHKIHGSALTSACVNGHEAVVRLLLDYNADAHAQNEVHGSPLIAACINGNEAVARLLLDHDADVNARNEIHGNPLIAACINGNEAVARLLLDYGADINAEKWVRGNALMGACEKGREAVVRLLLDHGADANAQNESYGPALTAACVNGYEAVARLPLDHGADINAENLLYGNALMGACEKGCEAVVRLLLDYGADVNASHLFFGTALDIAKSTVPSKREAIVQLLRDSGAIDWDPLG</sequence>
<evidence type="ECO:0000256" key="2">
    <source>
        <dbReference type="ARBA" id="ARBA00023043"/>
    </source>
</evidence>
<reference evidence="6 8" key="2">
    <citation type="submission" date="2023-09" db="EMBL/GenBank/DDBJ databases">
        <title>Complete-Gapless Cercospora beticola genome.</title>
        <authorList>
            <person name="Wyatt N.A."/>
            <person name="Spanner R.E."/>
            <person name="Bolton M.D."/>
        </authorList>
    </citation>
    <scope>NUCLEOTIDE SEQUENCE [LARGE SCALE GENOMIC DNA]</scope>
    <source>
        <strain evidence="6">Cb09-40</strain>
    </source>
</reference>
<dbReference type="EMBL" id="CP134187">
    <property type="protein sequence ID" value="WPB01390.1"/>
    <property type="molecule type" value="Genomic_DNA"/>
</dbReference>
<evidence type="ECO:0000256" key="3">
    <source>
        <dbReference type="PROSITE-ProRule" id="PRU00023"/>
    </source>
</evidence>
<evidence type="ECO:0000313" key="7">
    <source>
        <dbReference type="Proteomes" id="UP000230605"/>
    </source>
</evidence>
<protein>
    <submittedName>
        <fullName evidence="5">Vegetative incompatibility protein HET-E-1</fullName>
    </submittedName>
</protein>
<dbReference type="OrthoDB" id="3650323at2759"/>
<feature type="repeat" description="ANK" evidence="3">
    <location>
        <begin position="1190"/>
        <end position="1222"/>
    </location>
</feature>
<reference evidence="5 7" key="1">
    <citation type="submission" date="2015-10" db="EMBL/GenBank/DDBJ databases">
        <title>The cercosporin biosynthetic gene cluster was horizontally transferred to several fungal lineages and shown to be expanded in Cercospora beticola based on microsynteny with recipient genomes.</title>
        <authorList>
            <person name="De Jonge R."/>
            <person name="Ebert M.K."/>
            <person name="Suttle J.C."/>
            <person name="Jurick Ii W.M."/>
            <person name="Secor G.A."/>
            <person name="Thomma B.P."/>
            <person name="Van De Peer Y."/>
            <person name="Bolton M.D."/>
        </authorList>
    </citation>
    <scope>NUCLEOTIDE SEQUENCE [LARGE SCALE GENOMIC DNA]</scope>
    <source>
        <strain evidence="5 7">09-40</strain>
    </source>
</reference>
<dbReference type="PROSITE" id="PS50088">
    <property type="entry name" value="ANK_REPEAT"/>
    <property type="match status" value="11"/>
</dbReference>
<gene>
    <name evidence="5" type="ORF">CB0940_04173</name>
    <name evidence="6" type="ORF">RHO25_006016</name>
</gene>
<dbReference type="InterPro" id="IPR036770">
    <property type="entry name" value="Ankyrin_rpt-contain_sf"/>
</dbReference>
<dbReference type="Gene3D" id="3.40.50.300">
    <property type="entry name" value="P-loop containing nucleotide triphosphate hydrolases"/>
    <property type="match status" value="1"/>
</dbReference>
<feature type="repeat" description="ANK" evidence="3">
    <location>
        <begin position="1254"/>
        <end position="1286"/>
    </location>
</feature>
<dbReference type="SUPFAM" id="SSF52540">
    <property type="entry name" value="P-loop containing nucleoside triphosphate hydrolases"/>
    <property type="match status" value="1"/>
</dbReference>
<dbReference type="Proteomes" id="UP001302367">
    <property type="component" value="Chromosome 4"/>
</dbReference>
<dbReference type="GO" id="GO:0004842">
    <property type="term" value="F:ubiquitin-protein transferase activity"/>
    <property type="evidence" value="ECO:0007669"/>
    <property type="project" value="TreeGrafter"/>
</dbReference>
<dbReference type="PROSITE" id="PS50297">
    <property type="entry name" value="ANK_REP_REGION"/>
    <property type="match status" value="6"/>
</dbReference>
<dbReference type="Pfam" id="PF24883">
    <property type="entry name" value="NPHP3_N"/>
    <property type="match status" value="1"/>
</dbReference>
<dbReference type="InterPro" id="IPR002110">
    <property type="entry name" value="Ankyrin_rpt"/>
</dbReference>
<dbReference type="EMBL" id="LKMD01000105">
    <property type="protein sequence ID" value="PIA92944.1"/>
    <property type="molecule type" value="Genomic_DNA"/>
</dbReference>
<evidence type="ECO:0000259" key="4">
    <source>
        <dbReference type="PROSITE" id="PS50837"/>
    </source>
</evidence>